<protein>
    <submittedName>
        <fullName evidence="2">Uncharacterized protein</fullName>
    </submittedName>
</protein>
<dbReference type="AlphaFoldDB" id="A0AAD5V7Z5"/>
<evidence type="ECO:0000256" key="1">
    <source>
        <dbReference type="SAM" id="MobiDB-lite"/>
    </source>
</evidence>
<sequence length="128" mass="13472">MTNMMGPDPSFLNTSGLVPLGSHSSATTKSAKSTSTYYQPPPHGTLRKLGPTLSLPNTIHTLSNPSSSSAPAPTPSDPSPSPMVPQQISAPNVNDAGGTATRRVDMEKLKFRLVFILWPAMIGLTMAL</sequence>
<accession>A0AAD5V7Z5</accession>
<evidence type="ECO:0000313" key="2">
    <source>
        <dbReference type="EMBL" id="KAJ3487362.1"/>
    </source>
</evidence>
<feature type="region of interest" description="Disordered" evidence="1">
    <location>
        <begin position="1"/>
        <end position="100"/>
    </location>
</feature>
<dbReference type="Proteomes" id="UP001212997">
    <property type="component" value="Unassembled WGS sequence"/>
</dbReference>
<feature type="compositionally biased region" description="Pro residues" evidence="1">
    <location>
        <begin position="72"/>
        <end position="83"/>
    </location>
</feature>
<gene>
    <name evidence="2" type="ORF">NLI96_g3598</name>
</gene>
<dbReference type="EMBL" id="JANAWD010000094">
    <property type="protein sequence ID" value="KAJ3487362.1"/>
    <property type="molecule type" value="Genomic_DNA"/>
</dbReference>
<feature type="compositionally biased region" description="Low complexity" evidence="1">
    <location>
        <begin position="24"/>
        <end position="36"/>
    </location>
</feature>
<comment type="caution">
    <text evidence="2">The sequence shown here is derived from an EMBL/GenBank/DDBJ whole genome shotgun (WGS) entry which is preliminary data.</text>
</comment>
<evidence type="ECO:0000313" key="3">
    <source>
        <dbReference type="Proteomes" id="UP001212997"/>
    </source>
</evidence>
<proteinExistence type="predicted"/>
<keyword evidence="3" id="KW-1185">Reference proteome</keyword>
<reference evidence="2" key="1">
    <citation type="submission" date="2022-07" db="EMBL/GenBank/DDBJ databases">
        <title>Genome Sequence of Physisporinus lineatus.</title>
        <authorList>
            <person name="Buettner E."/>
        </authorList>
    </citation>
    <scope>NUCLEOTIDE SEQUENCE</scope>
    <source>
        <strain evidence="2">VT162</strain>
    </source>
</reference>
<name>A0AAD5V7Z5_9APHY</name>
<organism evidence="2 3">
    <name type="scientific">Meripilus lineatus</name>
    <dbReference type="NCBI Taxonomy" id="2056292"/>
    <lineage>
        <taxon>Eukaryota</taxon>
        <taxon>Fungi</taxon>
        <taxon>Dikarya</taxon>
        <taxon>Basidiomycota</taxon>
        <taxon>Agaricomycotina</taxon>
        <taxon>Agaricomycetes</taxon>
        <taxon>Polyporales</taxon>
        <taxon>Meripilaceae</taxon>
        <taxon>Meripilus</taxon>
    </lineage>
</organism>